<organism evidence="2">
    <name type="scientific">Tanacetum cinerariifolium</name>
    <name type="common">Dalmatian daisy</name>
    <name type="synonym">Chrysanthemum cinerariifolium</name>
    <dbReference type="NCBI Taxonomy" id="118510"/>
    <lineage>
        <taxon>Eukaryota</taxon>
        <taxon>Viridiplantae</taxon>
        <taxon>Streptophyta</taxon>
        <taxon>Embryophyta</taxon>
        <taxon>Tracheophyta</taxon>
        <taxon>Spermatophyta</taxon>
        <taxon>Magnoliopsida</taxon>
        <taxon>eudicotyledons</taxon>
        <taxon>Gunneridae</taxon>
        <taxon>Pentapetalae</taxon>
        <taxon>asterids</taxon>
        <taxon>campanulids</taxon>
        <taxon>Asterales</taxon>
        <taxon>Asteraceae</taxon>
        <taxon>Asteroideae</taxon>
        <taxon>Anthemideae</taxon>
        <taxon>Anthemidinae</taxon>
        <taxon>Tanacetum</taxon>
    </lineage>
</organism>
<feature type="compositionally biased region" description="Basic residues" evidence="1">
    <location>
        <begin position="19"/>
        <end position="35"/>
    </location>
</feature>
<sequence length="97" mass="10768">LFPTVPPSLAAPESDCQRSRRHNDRCSSHRGRQRSVVRCVDGARNRCERDAAGSLVQGPAQSDRRPDQRKARPPGHPRVVIVPRLDAFPRRALPATA</sequence>
<proteinExistence type="predicted"/>
<reference evidence="2" key="1">
    <citation type="journal article" date="2019" name="Sci. Rep.">
        <title>Draft genome of Tanacetum cinerariifolium, the natural source of mosquito coil.</title>
        <authorList>
            <person name="Yamashiro T."/>
            <person name="Shiraishi A."/>
            <person name="Satake H."/>
            <person name="Nakayama K."/>
        </authorList>
    </citation>
    <scope>NUCLEOTIDE SEQUENCE</scope>
</reference>
<feature type="non-terminal residue" evidence="2">
    <location>
        <position position="1"/>
    </location>
</feature>
<feature type="region of interest" description="Disordered" evidence="1">
    <location>
        <begin position="49"/>
        <end position="79"/>
    </location>
</feature>
<accession>A0A699WRQ7</accession>
<gene>
    <name evidence="2" type="ORF">Tci_919133</name>
</gene>
<dbReference type="AlphaFoldDB" id="A0A699WRQ7"/>
<protein>
    <submittedName>
        <fullName evidence="2">Uncharacterized protein</fullName>
    </submittedName>
</protein>
<evidence type="ECO:0000313" key="2">
    <source>
        <dbReference type="EMBL" id="GFD47164.1"/>
    </source>
</evidence>
<feature type="region of interest" description="Disordered" evidence="1">
    <location>
        <begin position="1"/>
        <end position="35"/>
    </location>
</feature>
<dbReference type="EMBL" id="BKCJ011692717">
    <property type="protein sequence ID" value="GFD47164.1"/>
    <property type="molecule type" value="Genomic_DNA"/>
</dbReference>
<name>A0A699WRQ7_TANCI</name>
<comment type="caution">
    <text evidence="2">The sequence shown here is derived from an EMBL/GenBank/DDBJ whole genome shotgun (WGS) entry which is preliminary data.</text>
</comment>
<feature type="non-terminal residue" evidence="2">
    <location>
        <position position="97"/>
    </location>
</feature>
<evidence type="ECO:0000256" key="1">
    <source>
        <dbReference type="SAM" id="MobiDB-lite"/>
    </source>
</evidence>